<dbReference type="RefSeq" id="WP_310965996.1">
    <property type="nucleotide sequence ID" value="NZ_JAVMBO010000007.1"/>
</dbReference>
<keyword evidence="3" id="KW-1185">Reference proteome</keyword>
<protein>
    <recommendedName>
        <fullName evidence="4">Polysaccharide lyase</fullName>
    </recommendedName>
</protein>
<evidence type="ECO:0008006" key="4">
    <source>
        <dbReference type="Google" id="ProtNLM"/>
    </source>
</evidence>
<gene>
    <name evidence="2" type="ORF">RKA07_07395</name>
</gene>
<feature type="signal peptide" evidence="1">
    <location>
        <begin position="1"/>
        <end position="23"/>
    </location>
</feature>
<organism evidence="2 3">
    <name type="scientific">Marinobacter xiaoshiensis</name>
    <dbReference type="NCBI Taxonomy" id="3073652"/>
    <lineage>
        <taxon>Bacteria</taxon>
        <taxon>Pseudomonadati</taxon>
        <taxon>Pseudomonadota</taxon>
        <taxon>Gammaproteobacteria</taxon>
        <taxon>Pseudomonadales</taxon>
        <taxon>Marinobacteraceae</taxon>
        <taxon>Marinobacter</taxon>
    </lineage>
</organism>
<keyword evidence="1" id="KW-0732">Signal</keyword>
<name>A0ABU2HFT2_9GAMM</name>
<evidence type="ECO:0000313" key="3">
    <source>
        <dbReference type="Proteomes" id="UP001267407"/>
    </source>
</evidence>
<feature type="chain" id="PRO_5046353486" description="Polysaccharide lyase" evidence="1">
    <location>
        <begin position="24"/>
        <end position="372"/>
    </location>
</feature>
<accession>A0ABU2HFT2</accession>
<dbReference type="Proteomes" id="UP001267407">
    <property type="component" value="Unassembled WGS sequence"/>
</dbReference>
<reference evidence="2" key="1">
    <citation type="submission" date="2023-09" db="EMBL/GenBank/DDBJ databases">
        <title>Marinobacter sediminicola sp. nov. and Marinobacter maritimum sp. nov., isolated from marine sediment.</title>
        <authorList>
            <person name="An J."/>
        </authorList>
    </citation>
    <scope>NUCLEOTIDE SEQUENCE</scope>
    <source>
        <strain evidence="2">F60267</strain>
    </source>
</reference>
<comment type="caution">
    <text evidence="2">The sequence shown here is derived from an EMBL/GenBank/DDBJ whole genome shotgun (WGS) entry which is preliminary data.</text>
</comment>
<proteinExistence type="predicted"/>
<evidence type="ECO:0000256" key="1">
    <source>
        <dbReference type="SAM" id="SignalP"/>
    </source>
</evidence>
<dbReference type="EMBL" id="JAVMBO010000007">
    <property type="protein sequence ID" value="MDS1309933.1"/>
    <property type="molecule type" value="Genomic_DNA"/>
</dbReference>
<sequence length="372" mass="42108">MVLTKRVVIVALFSAMGSAPLLTSPAFGEVIFEDNFDDQPDWTSTMFSTEKMQKRSRGAVLPNGWDLIYQDTKWSPETGYINNHASLEILETNADKARGGEGKAAVMWRESHSLGWLNWASDSQLWKYLEGGYEELYVEFYIRFSDNWWQRSRGNTGNWTSKILRVGSWDGVGDEVNGAAGSLGPIVFWDYKQDDYGMRNVLAFRGGPWGENYRFNGQYSDGVSLNYTKNTAGNEEDGKNPLHTNALTGAPLVSSSTAWHEDVFGPPAHWTKMAFYVKMNSAPGVKDGVFRQWINGHRIVNKENVPWVMENSENIMVKWNYIAIGGNDYLQPIPNEQRFEDWYAIDDLVIHSSMPYEKQMVAPNPPVGIGIK</sequence>
<evidence type="ECO:0000313" key="2">
    <source>
        <dbReference type="EMBL" id="MDS1309933.1"/>
    </source>
</evidence>